<evidence type="ECO:0000256" key="4">
    <source>
        <dbReference type="ARBA" id="ARBA00022452"/>
    </source>
</evidence>
<dbReference type="InterPro" id="IPR036942">
    <property type="entry name" value="Beta-barrel_TonB_sf"/>
</dbReference>
<evidence type="ECO:0000256" key="3">
    <source>
        <dbReference type="ARBA" id="ARBA00022448"/>
    </source>
</evidence>
<feature type="short sequence motif" description="TonB C-terminal box" evidence="12">
    <location>
        <begin position="801"/>
        <end position="818"/>
    </location>
</feature>
<evidence type="ECO:0000256" key="9">
    <source>
        <dbReference type="ARBA" id="ARBA00023170"/>
    </source>
</evidence>
<keyword evidence="10 11" id="KW-0998">Cell outer membrane</keyword>
<dbReference type="InterPro" id="IPR039426">
    <property type="entry name" value="TonB-dep_rcpt-like"/>
</dbReference>
<evidence type="ECO:0000256" key="1">
    <source>
        <dbReference type="ARBA" id="ARBA00004571"/>
    </source>
</evidence>
<evidence type="ECO:0000256" key="7">
    <source>
        <dbReference type="ARBA" id="ARBA00023077"/>
    </source>
</evidence>
<dbReference type="GO" id="GO:0009279">
    <property type="term" value="C:cell outer membrane"/>
    <property type="evidence" value="ECO:0007669"/>
    <property type="project" value="UniProtKB-SubCell"/>
</dbReference>
<dbReference type="GO" id="GO:0044718">
    <property type="term" value="P:siderophore transmembrane transport"/>
    <property type="evidence" value="ECO:0007669"/>
    <property type="project" value="TreeGrafter"/>
</dbReference>
<gene>
    <name evidence="17" type="ORF">HGQ98_10185</name>
</gene>
<dbReference type="InterPro" id="IPR037066">
    <property type="entry name" value="Plug_dom_sf"/>
</dbReference>
<evidence type="ECO:0000256" key="13">
    <source>
        <dbReference type="RuleBase" id="RU003357"/>
    </source>
</evidence>
<dbReference type="Pfam" id="PF00593">
    <property type="entry name" value="TonB_dep_Rec_b-barrel"/>
    <property type="match status" value="1"/>
</dbReference>
<keyword evidence="6 14" id="KW-0732">Signal</keyword>
<proteinExistence type="inferred from homology"/>
<dbReference type="InterPro" id="IPR012910">
    <property type="entry name" value="Plug_dom"/>
</dbReference>
<accession>A0A848N9P0</accession>
<dbReference type="EMBL" id="JABBZE010000081">
    <property type="protein sequence ID" value="NMU90199.1"/>
    <property type="molecule type" value="Genomic_DNA"/>
</dbReference>
<evidence type="ECO:0000313" key="18">
    <source>
        <dbReference type="Proteomes" id="UP000542405"/>
    </source>
</evidence>
<protein>
    <submittedName>
        <fullName evidence="17">TonB-dependent receptor</fullName>
    </submittedName>
</protein>
<evidence type="ECO:0000256" key="12">
    <source>
        <dbReference type="PROSITE-ProRule" id="PRU10144"/>
    </source>
</evidence>
<reference evidence="17 18" key="1">
    <citation type="submission" date="2020-04" db="EMBL/GenBank/DDBJ databases">
        <title>Achromobacter ruhlandii genome sequencing and assembly.</title>
        <authorList>
            <person name="Martins R.C.R."/>
            <person name="Perdigao-Neto L.V."/>
            <person name="Levin A.S.S."/>
            <person name="Costa S.F."/>
        </authorList>
    </citation>
    <scope>NUCLEOTIDE SEQUENCE [LARGE SCALE GENOMIC DNA]</scope>
    <source>
        <strain evidence="17 18">9035ralo</strain>
    </source>
</reference>
<evidence type="ECO:0000256" key="11">
    <source>
        <dbReference type="PROSITE-ProRule" id="PRU01360"/>
    </source>
</evidence>
<evidence type="ECO:0000256" key="10">
    <source>
        <dbReference type="ARBA" id="ARBA00023237"/>
    </source>
</evidence>
<evidence type="ECO:0000259" key="15">
    <source>
        <dbReference type="Pfam" id="PF00593"/>
    </source>
</evidence>
<evidence type="ECO:0000256" key="2">
    <source>
        <dbReference type="ARBA" id="ARBA00009810"/>
    </source>
</evidence>
<evidence type="ECO:0000256" key="6">
    <source>
        <dbReference type="ARBA" id="ARBA00022729"/>
    </source>
</evidence>
<dbReference type="Gene3D" id="2.40.170.20">
    <property type="entry name" value="TonB-dependent receptor, beta-barrel domain"/>
    <property type="match status" value="1"/>
</dbReference>
<dbReference type="Pfam" id="PF07715">
    <property type="entry name" value="Plug"/>
    <property type="match status" value="1"/>
</dbReference>
<feature type="signal peptide" evidence="14">
    <location>
        <begin position="1"/>
        <end position="26"/>
    </location>
</feature>
<evidence type="ECO:0000313" key="17">
    <source>
        <dbReference type="EMBL" id="NMU90199.1"/>
    </source>
</evidence>
<sequence>MQGFWNMKRTNISLAAALLLSTTSYGQTIPNEATPGEARHDARDGLKVFSPITVSATIKPEDVATQSISADELKRTGGNNFGTIMRYQPLISASGVNNGSSNGKSGFDRGGYSSYNIRGLDGNRVALDVNGIPLPDATGRSYAVSSGEDTFGIGRDYIDPYLYGQVNITSGSARQNTVKNVVGGSVSFISKSPDAYLTDGKRSYLEYTGEFDTSDHAWHNGATTAFGNDSARALFAYSRRDGRQTQNNSGYLDTYPMRWHSDAALINGVIDTGGSGRIIGTLDFYRKSSRESAPMYKKLNSRAPHESVVGASRQRNSTQRDSISLAHVFTPRNNALMDTMESKIFYQQTRVGDDTVSAQDIVTSSRSRSTGMETENPLENVSTFSHMNTKTYGLQSEITKDYGAQALNYGVNFSITDFSRPFEQVGADYPTLQPQGNNRTYDTNVWLSDTITIGAFSVMPGLKYSWHKINPQGFEAPSDDNALGALTLAEINEIHGKTFTDSKLLPSLTVMYAFNPEFHTYLQYKRGVSYPTSSQIAGIWLHPRIGRASPAMVGNSDLKSETSNQFELGVAGKAARGLMVRGSVFYNRYDNFIYNRKYALRDYQTGAPKPGVESLLARLPASISSLTIAENRDKAYIYGAEVVTRIDYGALFGAAHGLSSTFALGYNQGKSKSSYSGDGWVELDSVLPVKAIASLAWDDPENRYGASITATFVKGKQAVDPVRQNFPNNGSLTFEEYSGKYEKNYMRIPGYSILDLAAYYNVKKHLTVAMGVYNLTNRKYWEYASNKRMTMASDQDQRDIALGVAPGRTYQLSVTAIF</sequence>
<dbReference type="Proteomes" id="UP000542405">
    <property type="component" value="Unassembled WGS sequence"/>
</dbReference>
<feature type="chain" id="PRO_5032761873" evidence="14">
    <location>
        <begin position="27"/>
        <end position="818"/>
    </location>
</feature>
<evidence type="ECO:0000256" key="14">
    <source>
        <dbReference type="SAM" id="SignalP"/>
    </source>
</evidence>
<dbReference type="PROSITE" id="PS52016">
    <property type="entry name" value="TONB_DEPENDENT_REC_3"/>
    <property type="match status" value="1"/>
</dbReference>
<dbReference type="PANTHER" id="PTHR30069">
    <property type="entry name" value="TONB-DEPENDENT OUTER MEMBRANE RECEPTOR"/>
    <property type="match status" value="1"/>
</dbReference>
<name>A0A848N9P0_9BURK</name>
<keyword evidence="9 17" id="KW-0675">Receptor</keyword>
<feature type="domain" description="TonB-dependent receptor-like beta-barrel" evidence="15">
    <location>
        <begin position="314"/>
        <end position="775"/>
    </location>
</feature>
<dbReference type="PROSITE" id="PS01156">
    <property type="entry name" value="TONB_DEPENDENT_REC_2"/>
    <property type="match status" value="1"/>
</dbReference>
<keyword evidence="7 13" id="KW-0798">TonB box</keyword>
<keyword evidence="4 11" id="KW-1134">Transmembrane beta strand</keyword>
<dbReference type="AlphaFoldDB" id="A0A848N9P0"/>
<dbReference type="SUPFAM" id="SSF56935">
    <property type="entry name" value="Porins"/>
    <property type="match status" value="1"/>
</dbReference>
<evidence type="ECO:0000259" key="16">
    <source>
        <dbReference type="Pfam" id="PF07715"/>
    </source>
</evidence>
<keyword evidence="5 11" id="KW-0812">Transmembrane</keyword>
<dbReference type="Gene3D" id="2.170.130.10">
    <property type="entry name" value="TonB-dependent receptor, plug domain"/>
    <property type="match status" value="1"/>
</dbReference>
<keyword evidence="8 11" id="KW-0472">Membrane</keyword>
<dbReference type="PANTHER" id="PTHR30069:SF29">
    <property type="entry name" value="HEMOGLOBIN AND HEMOGLOBIN-HAPTOGLOBIN-BINDING PROTEIN 1-RELATED"/>
    <property type="match status" value="1"/>
</dbReference>
<dbReference type="InterPro" id="IPR010917">
    <property type="entry name" value="TonB_rcpt_CS"/>
</dbReference>
<feature type="domain" description="TonB-dependent receptor plug" evidence="16">
    <location>
        <begin position="63"/>
        <end position="176"/>
    </location>
</feature>
<comment type="subcellular location">
    <subcellularLocation>
        <location evidence="1 11">Cell outer membrane</location>
        <topology evidence="1 11">Multi-pass membrane protein</topology>
    </subcellularLocation>
</comment>
<evidence type="ECO:0000256" key="8">
    <source>
        <dbReference type="ARBA" id="ARBA00023136"/>
    </source>
</evidence>
<keyword evidence="3 11" id="KW-0813">Transport</keyword>
<evidence type="ECO:0000256" key="5">
    <source>
        <dbReference type="ARBA" id="ARBA00022692"/>
    </source>
</evidence>
<dbReference type="InterPro" id="IPR000531">
    <property type="entry name" value="Beta-barrel_TonB"/>
</dbReference>
<dbReference type="GO" id="GO:0015344">
    <property type="term" value="F:siderophore uptake transmembrane transporter activity"/>
    <property type="evidence" value="ECO:0007669"/>
    <property type="project" value="TreeGrafter"/>
</dbReference>
<organism evidence="17 18">
    <name type="scientific">Achromobacter ruhlandii</name>
    <dbReference type="NCBI Taxonomy" id="72557"/>
    <lineage>
        <taxon>Bacteria</taxon>
        <taxon>Pseudomonadati</taxon>
        <taxon>Pseudomonadota</taxon>
        <taxon>Betaproteobacteria</taxon>
        <taxon>Burkholderiales</taxon>
        <taxon>Alcaligenaceae</taxon>
        <taxon>Achromobacter</taxon>
    </lineage>
</organism>
<dbReference type="CDD" id="cd01347">
    <property type="entry name" value="ligand_gated_channel"/>
    <property type="match status" value="1"/>
</dbReference>
<comment type="caution">
    <text evidence="17">The sequence shown here is derived from an EMBL/GenBank/DDBJ whole genome shotgun (WGS) entry which is preliminary data.</text>
</comment>
<comment type="similarity">
    <text evidence="2 11 13">Belongs to the TonB-dependent receptor family.</text>
</comment>